<evidence type="ECO:0000256" key="5">
    <source>
        <dbReference type="SAM" id="SignalP"/>
    </source>
</evidence>
<sequence length="331" mass="35484">MKKGKLGLLVSAAALILLLGGCGTKAADTKSSTQETAKTEKTSAAKDEVKAGTKIKVKDGEGKEVEVPAKPSKVVVFDMGSLDTINELGGKNTVVGAPTKTMPNYLKEYKSVESAGGIKEPDFEKINAMKPELIIISGRQRDAKEMLEKIAPTLYLGVDAAKTWESTKQNIKTLGTIYGKEAEADKKISELDKKIADLHKRATDSQLTGLVTLVNEGSLSAYGNGSRFGIVYDTFGVKPADDTIKASTHGQEISYEYVLEKNPDILYVVDRTKAIGGDTSKNNVADNELVKQTKAGKTNKVISLTPDVWYLAGGGIESTNIMIDDVSKGFK</sequence>
<comment type="subcellular location">
    <subcellularLocation>
        <location evidence="1">Cell envelope</location>
    </subcellularLocation>
</comment>
<dbReference type="PROSITE" id="PS51257">
    <property type="entry name" value="PROKAR_LIPOPROTEIN"/>
    <property type="match status" value="1"/>
</dbReference>
<feature type="chain" id="PRO_5019309141" evidence="5">
    <location>
        <begin position="27"/>
        <end position="331"/>
    </location>
</feature>
<accession>A0A430A0M1</accession>
<dbReference type="PROSITE" id="PS50983">
    <property type="entry name" value="FE_B12_PBP"/>
    <property type="match status" value="1"/>
</dbReference>
<keyword evidence="8" id="KW-1185">Reference proteome</keyword>
<reference evidence="7 8" key="1">
    <citation type="submission" date="2017-05" db="EMBL/GenBank/DDBJ databases">
        <title>Vagococcus spp. assemblies.</title>
        <authorList>
            <person name="Gulvik C.A."/>
        </authorList>
    </citation>
    <scope>NUCLEOTIDE SEQUENCE [LARGE SCALE GENOMIC DNA]</scope>
    <source>
        <strain evidence="7 8">SS1995</strain>
    </source>
</reference>
<dbReference type="PANTHER" id="PTHR30532">
    <property type="entry name" value="IRON III DICITRATE-BINDING PERIPLASMIC PROTEIN"/>
    <property type="match status" value="1"/>
</dbReference>
<evidence type="ECO:0000256" key="4">
    <source>
        <dbReference type="ARBA" id="ARBA00022729"/>
    </source>
</evidence>
<gene>
    <name evidence="7" type="ORF">CBF37_03845</name>
</gene>
<protein>
    <submittedName>
        <fullName evidence="7">Iron ABC transporter substrate-binding protein</fullName>
    </submittedName>
</protein>
<dbReference type="InterPro" id="IPR051313">
    <property type="entry name" value="Bact_iron-sidero_bind"/>
</dbReference>
<evidence type="ECO:0000259" key="6">
    <source>
        <dbReference type="PROSITE" id="PS50983"/>
    </source>
</evidence>
<dbReference type="SUPFAM" id="SSF53807">
    <property type="entry name" value="Helical backbone' metal receptor"/>
    <property type="match status" value="1"/>
</dbReference>
<organism evidence="7 8">
    <name type="scientific">Vagococcus vulneris</name>
    <dbReference type="NCBI Taxonomy" id="1977869"/>
    <lineage>
        <taxon>Bacteria</taxon>
        <taxon>Bacillati</taxon>
        <taxon>Bacillota</taxon>
        <taxon>Bacilli</taxon>
        <taxon>Lactobacillales</taxon>
        <taxon>Enterococcaceae</taxon>
        <taxon>Vagococcus</taxon>
    </lineage>
</organism>
<dbReference type="OrthoDB" id="63946at2"/>
<feature type="signal peptide" evidence="5">
    <location>
        <begin position="1"/>
        <end position="26"/>
    </location>
</feature>
<dbReference type="PANTHER" id="PTHR30532:SF28">
    <property type="entry name" value="PETROBACTIN-BINDING PROTEIN YCLQ"/>
    <property type="match status" value="1"/>
</dbReference>
<comment type="similarity">
    <text evidence="2">Belongs to the bacterial solute-binding protein 8 family.</text>
</comment>
<proteinExistence type="inferred from homology"/>
<keyword evidence="3" id="KW-0813">Transport</keyword>
<comment type="caution">
    <text evidence="7">The sequence shown here is derived from an EMBL/GenBank/DDBJ whole genome shotgun (WGS) entry which is preliminary data.</text>
</comment>
<dbReference type="RefSeq" id="WP_125983395.1">
    <property type="nucleotide sequence ID" value="NZ_NGJS01000003.1"/>
</dbReference>
<evidence type="ECO:0000256" key="1">
    <source>
        <dbReference type="ARBA" id="ARBA00004196"/>
    </source>
</evidence>
<dbReference type="GO" id="GO:1901678">
    <property type="term" value="P:iron coordination entity transport"/>
    <property type="evidence" value="ECO:0007669"/>
    <property type="project" value="UniProtKB-ARBA"/>
</dbReference>
<name>A0A430A0M1_9ENTE</name>
<dbReference type="InterPro" id="IPR033870">
    <property type="entry name" value="FatB"/>
</dbReference>
<evidence type="ECO:0000256" key="2">
    <source>
        <dbReference type="ARBA" id="ARBA00008814"/>
    </source>
</evidence>
<dbReference type="Proteomes" id="UP000287857">
    <property type="component" value="Unassembled WGS sequence"/>
</dbReference>
<keyword evidence="4 5" id="KW-0732">Signal</keyword>
<dbReference type="CDD" id="cd01140">
    <property type="entry name" value="FatB"/>
    <property type="match status" value="1"/>
</dbReference>
<dbReference type="Pfam" id="PF01497">
    <property type="entry name" value="Peripla_BP_2"/>
    <property type="match status" value="1"/>
</dbReference>
<dbReference type="AlphaFoldDB" id="A0A430A0M1"/>
<dbReference type="EMBL" id="NGJS01000003">
    <property type="protein sequence ID" value="RST99864.1"/>
    <property type="molecule type" value="Genomic_DNA"/>
</dbReference>
<evidence type="ECO:0000313" key="7">
    <source>
        <dbReference type="EMBL" id="RST99864.1"/>
    </source>
</evidence>
<evidence type="ECO:0000256" key="3">
    <source>
        <dbReference type="ARBA" id="ARBA00022448"/>
    </source>
</evidence>
<evidence type="ECO:0000313" key="8">
    <source>
        <dbReference type="Proteomes" id="UP000287857"/>
    </source>
</evidence>
<feature type="domain" description="Fe/B12 periplasmic-binding" evidence="6">
    <location>
        <begin position="73"/>
        <end position="331"/>
    </location>
</feature>
<dbReference type="GO" id="GO:0030288">
    <property type="term" value="C:outer membrane-bounded periplasmic space"/>
    <property type="evidence" value="ECO:0007669"/>
    <property type="project" value="TreeGrafter"/>
</dbReference>
<dbReference type="InterPro" id="IPR002491">
    <property type="entry name" value="ABC_transptr_periplasmic_BD"/>
</dbReference>
<dbReference type="Gene3D" id="3.40.50.1980">
    <property type="entry name" value="Nitrogenase molybdenum iron protein domain"/>
    <property type="match status" value="2"/>
</dbReference>